<evidence type="ECO:0008006" key="4">
    <source>
        <dbReference type="Google" id="ProtNLM"/>
    </source>
</evidence>
<keyword evidence="3" id="KW-1185">Reference proteome</keyword>
<feature type="chain" id="PRO_5002316491" description="Secreted protein" evidence="1">
    <location>
        <begin position="19"/>
        <end position="105"/>
    </location>
</feature>
<protein>
    <recommendedName>
        <fullName evidence="4">Secreted protein</fullName>
    </recommendedName>
</protein>
<keyword evidence="1" id="KW-0732">Signal</keyword>
<reference evidence="2 3" key="1">
    <citation type="journal article" date="2015" name="Fungal Genet. Biol.">
        <title>Evolution of novel wood decay mechanisms in Agaricales revealed by the genome sequences of Fistulina hepatica and Cylindrobasidium torrendii.</title>
        <authorList>
            <person name="Floudas D."/>
            <person name="Held B.W."/>
            <person name="Riley R."/>
            <person name="Nagy L.G."/>
            <person name="Koehler G."/>
            <person name="Ransdell A.S."/>
            <person name="Younus H."/>
            <person name="Chow J."/>
            <person name="Chiniquy J."/>
            <person name="Lipzen A."/>
            <person name="Tritt A."/>
            <person name="Sun H."/>
            <person name="Haridas S."/>
            <person name="LaButti K."/>
            <person name="Ohm R.A."/>
            <person name="Kues U."/>
            <person name="Blanchette R.A."/>
            <person name="Grigoriev I.V."/>
            <person name="Minto R.E."/>
            <person name="Hibbett D.S."/>
        </authorList>
    </citation>
    <scope>NUCLEOTIDE SEQUENCE [LARGE SCALE GENOMIC DNA]</scope>
    <source>
        <strain evidence="2 3">FP15055 ss-10</strain>
    </source>
</reference>
<dbReference type="EMBL" id="KN880714">
    <property type="protein sequence ID" value="KIY63185.1"/>
    <property type="molecule type" value="Genomic_DNA"/>
</dbReference>
<sequence>MARLRSVVSFLWLLAGIGDPPSHWSSRTTAVAVSGSRCVGSVTFPLPVSHRHTPGTCHLGAAGAVVLSHRHKLTYEFKYILTRICFLWPGIYNARKKSGLGLSMR</sequence>
<dbReference type="Proteomes" id="UP000054007">
    <property type="component" value="Unassembled WGS sequence"/>
</dbReference>
<dbReference type="AlphaFoldDB" id="A0A0D7AZ11"/>
<feature type="signal peptide" evidence="1">
    <location>
        <begin position="1"/>
        <end position="18"/>
    </location>
</feature>
<evidence type="ECO:0000256" key="1">
    <source>
        <dbReference type="SAM" id="SignalP"/>
    </source>
</evidence>
<evidence type="ECO:0000313" key="3">
    <source>
        <dbReference type="Proteomes" id="UP000054007"/>
    </source>
</evidence>
<proteinExistence type="predicted"/>
<gene>
    <name evidence="2" type="ORF">CYLTODRAFT_146410</name>
</gene>
<accession>A0A0D7AZ11</accession>
<organism evidence="2 3">
    <name type="scientific">Cylindrobasidium torrendii FP15055 ss-10</name>
    <dbReference type="NCBI Taxonomy" id="1314674"/>
    <lineage>
        <taxon>Eukaryota</taxon>
        <taxon>Fungi</taxon>
        <taxon>Dikarya</taxon>
        <taxon>Basidiomycota</taxon>
        <taxon>Agaricomycotina</taxon>
        <taxon>Agaricomycetes</taxon>
        <taxon>Agaricomycetidae</taxon>
        <taxon>Agaricales</taxon>
        <taxon>Marasmiineae</taxon>
        <taxon>Physalacriaceae</taxon>
        <taxon>Cylindrobasidium</taxon>
    </lineage>
</organism>
<name>A0A0D7AZ11_9AGAR</name>
<evidence type="ECO:0000313" key="2">
    <source>
        <dbReference type="EMBL" id="KIY63185.1"/>
    </source>
</evidence>